<comment type="caution">
    <text evidence="1">The sequence shown here is derived from an EMBL/GenBank/DDBJ whole genome shotgun (WGS) entry which is preliminary data.</text>
</comment>
<proteinExistence type="predicted"/>
<dbReference type="Gene3D" id="1.10.10.410">
    <property type="match status" value="1"/>
</dbReference>
<sequence length="175" mass="19770">MSTFCYTFSLFHPGPGRPSRPLTLEKTMLEERLEQDMKAALKAGQADRLSTLRMMRSQILLEKKKDVTRQTLTEDEVAAIINAYAKKLRESAAEYEKLGRPVEAGKIREELSTVEGYLPKRLTEAEARDLVKQVLTELQLTSIKEFGRAMKEVQARAKGRADGKLLSEIVRASLD</sequence>
<gene>
    <name evidence="1" type="ORF">E6K79_10370</name>
</gene>
<dbReference type="InterPro" id="IPR042184">
    <property type="entry name" value="YqeY/Aim41_N"/>
</dbReference>
<name>A0A538TI54_UNCEI</name>
<dbReference type="PANTHER" id="PTHR28055">
    <property type="entry name" value="ALTERED INHERITANCE OF MITOCHONDRIA PROTEIN 41, MITOCHONDRIAL"/>
    <property type="match status" value="1"/>
</dbReference>
<dbReference type="GO" id="GO:0016884">
    <property type="term" value="F:carbon-nitrogen ligase activity, with glutamine as amido-N-donor"/>
    <property type="evidence" value="ECO:0007669"/>
    <property type="project" value="InterPro"/>
</dbReference>
<accession>A0A538TI54</accession>
<dbReference type="SUPFAM" id="SSF89095">
    <property type="entry name" value="GatB/YqeY motif"/>
    <property type="match status" value="1"/>
</dbReference>
<dbReference type="AlphaFoldDB" id="A0A538TI54"/>
<dbReference type="InterPro" id="IPR023168">
    <property type="entry name" value="GatB_Yqey_C_2"/>
</dbReference>
<evidence type="ECO:0000313" key="2">
    <source>
        <dbReference type="Proteomes" id="UP000317691"/>
    </source>
</evidence>
<dbReference type="InterPro" id="IPR019004">
    <property type="entry name" value="YqeY/Aim41"/>
</dbReference>
<dbReference type="EMBL" id="VBOZ01000032">
    <property type="protein sequence ID" value="TMQ63298.1"/>
    <property type="molecule type" value="Genomic_DNA"/>
</dbReference>
<dbReference type="Pfam" id="PF09424">
    <property type="entry name" value="YqeY"/>
    <property type="match status" value="1"/>
</dbReference>
<dbReference type="Gene3D" id="1.10.1510.10">
    <property type="entry name" value="Uncharacterised protein YqeY/AIM41 PF09424, N-terminal domain"/>
    <property type="match status" value="1"/>
</dbReference>
<dbReference type="PANTHER" id="PTHR28055:SF1">
    <property type="entry name" value="ALTERED INHERITANCE OF MITOCHONDRIA PROTEIN 41, MITOCHONDRIAL"/>
    <property type="match status" value="1"/>
</dbReference>
<dbReference type="InterPro" id="IPR003789">
    <property type="entry name" value="Asn/Gln_tRNA_amidoTrase-B-like"/>
</dbReference>
<reference evidence="1 2" key="1">
    <citation type="journal article" date="2019" name="Nat. Microbiol.">
        <title>Mediterranean grassland soil C-N compound turnover is dependent on rainfall and depth, and is mediated by genomically divergent microorganisms.</title>
        <authorList>
            <person name="Diamond S."/>
            <person name="Andeer P.F."/>
            <person name="Li Z."/>
            <person name="Crits-Christoph A."/>
            <person name="Burstein D."/>
            <person name="Anantharaman K."/>
            <person name="Lane K.R."/>
            <person name="Thomas B.C."/>
            <person name="Pan C."/>
            <person name="Northen T.R."/>
            <person name="Banfield J.F."/>
        </authorList>
    </citation>
    <scope>NUCLEOTIDE SEQUENCE [LARGE SCALE GENOMIC DNA]</scope>
    <source>
        <strain evidence="1">WS_9</strain>
    </source>
</reference>
<dbReference type="Proteomes" id="UP000317691">
    <property type="component" value="Unassembled WGS sequence"/>
</dbReference>
<evidence type="ECO:0000313" key="1">
    <source>
        <dbReference type="EMBL" id="TMQ63298.1"/>
    </source>
</evidence>
<protein>
    <submittedName>
        <fullName evidence="1">GatB/YqeY domain-containing protein</fullName>
    </submittedName>
</protein>
<organism evidence="1 2">
    <name type="scientific">Eiseniibacteriota bacterium</name>
    <dbReference type="NCBI Taxonomy" id="2212470"/>
    <lineage>
        <taxon>Bacteria</taxon>
        <taxon>Candidatus Eiseniibacteriota</taxon>
    </lineage>
</organism>